<name>A0A494Z7I4_9BACI</name>
<evidence type="ECO:0000259" key="1">
    <source>
        <dbReference type="Pfam" id="PF01261"/>
    </source>
</evidence>
<sequence>MGKAGFQLYTLRESAAKDLLGTIKKVAEMGYRGIEFAGFFKVSAEDVKRTLIETGISPAGAHVQLTDLRHHLEETLAYHETIGNQLLICPFLPEDMRTTRDDFEKTAELLNEIGKKVKQAGFEFGYHNHAFEFASFQGETGFDILYENTDPDYMKMELDCYWAEYAGYDTLEIIDRYGDRCVSIHMKDMKKNGDETVSTELGLGSLDLDSFVKKGQEHQVEWFIVEQEHFTQKPIDSARLNAEKIKNIMNRVEKIRNVKGEN</sequence>
<dbReference type="SUPFAM" id="SSF51658">
    <property type="entry name" value="Xylose isomerase-like"/>
    <property type="match status" value="1"/>
</dbReference>
<evidence type="ECO:0000313" key="3">
    <source>
        <dbReference type="Proteomes" id="UP000281813"/>
    </source>
</evidence>
<dbReference type="PANTHER" id="PTHR12110">
    <property type="entry name" value="HYDROXYPYRUVATE ISOMERASE"/>
    <property type="match status" value="1"/>
</dbReference>
<dbReference type="InterPro" id="IPR013022">
    <property type="entry name" value="Xyl_isomerase-like_TIM-brl"/>
</dbReference>
<dbReference type="Pfam" id="PF01261">
    <property type="entry name" value="AP_endonuc_2"/>
    <property type="match status" value="1"/>
</dbReference>
<dbReference type="GO" id="GO:0016853">
    <property type="term" value="F:isomerase activity"/>
    <property type="evidence" value="ECO:0007669"/>
    <property type="project" value="UniProtKB-KW"/>
</dbReference>
<accession>A0A494Z7I4</accession>
<protein>
    <submittedName>
        <fullName evidence="2">Sugar phosphate isomerase/epimerase</fullName>
    </submittedName>
</protein>
<dbReference type="Gene3D" id="3.20.20.150">
    <property type="entry name" value="Divalent-metal-dependent TIM barrel enzymes"/>
    <property type="match status" value="1"/>
</dbReference>
<evidence type="ECO:0000313" key="2">
    <source>
        <dbReference type="EMBL" id="RKQ18561.1"/>
    </source>
</evidence>
<organism evidence="2 3">
    <name type="scientific">Oceanobacillus bengalensis</name>
    <dbReference type="NCBI Taxonomy" id="1435466"/>
    <lineage>
        <taxon>Bacteria</taxon>
        <taxon>Bacillati</taxon>
        <taxon>Bacillota</taxon>
        <taxon>Bacilli</taxon>
        <taxon>Bacillales</taxon>
        <taxon>Bacillaceae</taxon>
        <taxon>Oceanobacillus</taxon>
    </lineage>
</organism>
<keyword evidence="3" id="KW-1185">Reference proteome</keyword>
<dbReference type="Proteomes" id="UP000281813">
    <property type="component" value="Unassembled WGS sequence"/>
</dbReference>
<gene>
    <name evidence="2" type="ORF">D8M05_00140</name>
</gene>
<dbReference type="PANTHER" id="PTHR12110:SF41">
    <property type="entry name" value="INOSOSE DEHYDRATASE"/>
    <property type="match status" value="1"/>
</dbReference>
<dbReference type="OrthoDB" id="9798407at2"/>
<dbReference type="EMBL" id="RBZO01000001">
    <property type="protein sequence ID" value="RKQ18561.1"/>
    <property type="molecule type" value="Genomic_DNA"/>
</dbReference>
<dbReference type="RefSeq" id="WP_121127533.1">
    <property type="nucleotide sequence ID" value="NZ_JBHUFK010000020.1"/>
</dbReference>
<reference evidence="2 3" key="1">
    <citation type="journal article" date="2015" name="Antonie Van Leeuwenhoek">
        <title>Oceanobacillus bengalensis sp. nov., a bacterium isolated from seawater of the Bay of Bengal.</title>
        <authorList>
            <person name="Yongchang O."/>
            <person name="Xiang W."/>
            <person name="Wang G."/>
        </authorList>
    </citation>
    <scope>NUCLEOTIDE SEQUENCE [LARGE SCALE GENOMIC DNA]</scope>
    <source>
        <strain evidence="2 3">MCCC 1K00260</strain>
    </source>
</reference>
<proteinExistence type="predicted"/>
<dbReference type="InterPro" id="IPR036237">
    <property type="entry name" value="Xyl_isomerase-like_sf"/>
</dbReference>
<comment type="caution">
    <text evidence="2">The sequence shown here is derived from an EMBL/GenBank/DDBJ whole genome shotgun (WGS) entry which is preliminary data.</text>
</comment>
<feature type="domain" description="Xylose isomerase-like TIM barrel" evidence="1">
    <location>
        <begin position="24"/>
        <end position="243"/>
    </location>
</feature>
<dbReference type="AlphaFoldDB" id="A0A494Z7I4"/>
<dbReference type="InterPro" id="IPR050312">
    <property type="entry name" value="IolE/XylAMocC-like"/>
</dbReference>
<keyword evidence="2" id="KW-0413">Isomerase</keyword>